<evidence type="ECO:0000313" key="7">
    <source>
        <dbReference type="Proteomes" id="UP000321570"/>
    </source>
</evidence>
<dbReference type="WBParaSite" id="HDID_0000927501-mRNA-1">
    <property type="protein sequence ID" value="HDID_0000927501-mRNA-1"/>
    <property type="gene ID" value="HDID_0000927501"/>
</dbReference>
<organism evidence="8">
    <name type="scientific">Hymenolepis diminuta</name>
    <name type="common">Rat tapeworm</name>
    <dbReference type="NCBI Taxonomy" id="6216"/>
    <lineage>
        <taxon>Eukaryota</taxon>
        <taxon>Metazoa</taxon>
        <taxon>Spiralia</taxon>
        <taxon>Lophotrochozoa</taxon>
        <taxon>Platyhelminthes</taxon>
        <taxon>Cestoda</taxon>
        <taxon>Eucestoda</taxon>
        <taxon>Cyclophyllidea</taxon>
        <taxon>Hymenolepididae</taxon>
        <taxon>Hymenolepis</taxon>
    </lineage>
</organism>
<reference evidence="8" key="1">
    <citation type="submission" date="2017-02" db="UniProtKB">
        <authorList>
            <consortium name="WormBaseParasite"/>
        </authorList>
    </citation>
    <scope>IDENTIFICATION</scope>
</reference>
<dbReference type="GO" id="GO:0003735">
    <property type="term" value="F:structural constituent of ribosome"/>
    <property type="evidence" value="ECO:0007669"/>
    <property type="project" value="InterPro"/>
</dbReference>
<evidence type="ECO:0000313" key="6">
    <source>
        <dbReference type="Proteomes" id="UP000274504"/>
    </source>
</evidence>
<dbReference type="GO" id="GO:0070181">
    <property type="term" value="F:small ribosomal subunit rRNA binding"/>
    <property type="evidence" value="ECO:0007669"/>
    <property type="project" value="TreeGrafter"/>
</dbReference>
<dbReference type="OrthoDB" id="268530at2759"/>
<reference evidence="4 6" key="2">
    <citation type="submission" date="2018-11" db="EMBL/GenBank/DDBJ databases">
        <authorList>
            <consortium name="Pathogen Informatics"/>
        </authorList>
    </citation>
    <scope>NUCLEOTIDE SEQUENCE [LARGE SCALE GENOMIC DNA]</scope>
</reference>
<evidence type="ECO:0000313" key="5">
    <source>
        <dbReference type="EMBL" id="VUZ56086.1"/>
    </source>
</evidence>
<dbReference type="Gene3D" id="3.30.70.60">
    <property type="match status" value="1"/>
</dbReference>
<keyword evidence="7" id="KW-1185">Reference proteome</keyword>
<dbReference type="AlphaFoldDB" id="A0A0R3SUS8"/>
<sequence>MAQYEMPVIIKALGNEAVRSALKRHLLRLIDNNQVIFDVKNLGLKRLPQAYRVAGEKQYEGHYFLINFDGPPDGLRQAKLLAHKDSEIIKCHSCRIDDGWRPPCKAPNAPACEFGEIRNPNYEKTNKTKHGFRAF</sequence>
<dbReference type="CDD" id="cd15465">
    <property type="entry name" value="bS6_mito"/>
    <property type="match status" value="1"/>
</dbReference>
<comment type="similarity">
    <text evidence="1">Belongs to the bacterial ribosomal protein bS6 family.</text>
</comment>
<dbReference type="PANTHER" id="PTHR21011">
    <property type="entry name" value="MITOCHONDRIAL 28S RIBOSOMAL PROTEIN S6"/>
    <property type="match status" value="1"/>
</dbReference>
<evidence type="ECO:0000256" key="3">
    <source>
        <dbReference type="ARBA" id="ARBA00035365"/>
    </source>
</evidence>
<dbReference type="Proteomes" id="UP000321570">
    <property type="component" value="Unassembled WGS sequence"/>
</dbReference>
<dbReference type="EMBL" id="UYSG01011249">
    <property type="protein sequence ID" value="VDL61591.1"/>
    <property type="molecule type" value="Genomic_DNA"/>
</dbReference>
<evidence type="ECO:0000256" key="1">
    <source>
        <dbReference type="ARBA" id="ARBA00009512"/>
    </source>
</evidence>
<dbReference type="Proteomes" id="UP000274504">
    <property type="component" value="Unassembled WGS sequence"/>
</dbReference>
<dbReference type="SUPFAM" id="SSF54995">
    <property type="entry name" value="Ribosomal protein S6"/>
    <property type="match status" value="1"/>
</dbReference>
<evidence type="ECO:0000256" key="2">
    <source>
        <dbReference type="ARBA" id="ARBA00035170"/>
    </source>
</evidence>
<proteinExistence type="inferred from homology"/>
<dbReference type="InterPro" id="IPR014717">
    <property type="entry name" value="Transl_elong_EF1B/ribsomal_bS6"/>
</dbReference>
<dbReference type="GO" id="GO:0005763">
    <property type="term" value="C:mitochondrial small ribosomal subunit"/>
    <property type="evidence" value="ECO:0007669"/>
    <property type="project" value="TreeGrafter"/>
</dbReference>
<evidence type="ECO:0000313" key="8">
    <source>
        <dbReference type="WBParaSite" id="HDID_0000927501-mRNA-1"/>
    </source>
</evidence>
<dbReference type="InterPro" id="IPR035980">
    <property type="entry name" value="Ribosomal_bS6_sf"/>
</dbReference>
<dbReference type="InterPro" id="IPR000529">
    <property type="entry name" value="Ribosomal_bS6"/>
</dbReference>
<gene>
    <name evidence="4" type="ORF">HDID_LOCUS9273</name>
    <name evidence="5" type="ORF">WMSIL1_LOCUS13778</name>
</gene>
<dbReference type="GO" id="GO:0006412">
    <property type="term" value="P:translation"/>
    <property type="evidence" value="ECO:0007669"/>
    <property type="project" value="InterPro"/>
</dbReference>
<dbReference type="PANTHER" id="PTHR21011:SF1">
    <property type="entry name" value="SMALL RIBOSOMAL SUBUNIT PROTEIN BS6M"/>
    <property type="match status" value="1"/>
</dbReference>
<accession>A0A0R3SUS8</accession>
<dbReference type="Pfam" id="PF01250">
    <property type="entry name" value="Ribosomal_S6"/>
    <property type="match status" value="1"/>
</dbReference>
<evidence type="ECO:0000313" key="4">
    <source>
        <dbReference type="EMBL" id="VDL61591.1"/>
    </source>
</evidence>
<reference evidence="5 7" key="3">
    <citation type="submission" date="2019-07" db="EMBL/GenBank/DDBJ databases">
        <authorList>
            <person name="Jastrzebski P J."/>
            <person name="Paukszto L."/>
            <person name="Jastrzebski P J."/>
        </authorList>
    </citation>
    <scope>NUCLEOTIDE SEQUENCE [LARGE SCALE GENOMIC DNA]</scope>
    <source>
        <strain evidence="5 7">WMS-il1</strain>
    </source>
</reference>
<name>A0A0R3SUS8_HYMDI</name>
<dbReference type="STRING" id="6216.A0A0R3SUS8"/>
<dbReference type="EMBL" id="CABIJS010000698">
    <property type="protein sequence ID" value="VUZ56086.1"/>
    <property type="molecule type" value="Genomic_DNA"/>
</dbReference>
<protein>
    <recommendedName>
        <fullName evidence="2">Small ribosomal subunit protein bS6m</fullName>
    </recommendedName>
    <alternativeName>
        <fullName evidence="3">28S ribosomal protein S6, mitochondrial</fullName>
    </alternativeName>
</protein>